<keyword evidence="3" id="KW-1185">Reference proteome</keyword>
<protein>
    <submittedName>
        <fullName evidence="2">Uncharacterized protein</fullName>
    </submittedName>
</protein>
<dbReference type="Proteomes" id="UP001189429">
    <property type="component" value="Unassembled WGS sequence"/>
</dbReference>
<evidence type="ECO:0000313" key="3">
    <source>
        <dbReference type="Proteomes" id="UP001189429"/>
    </source>
</evidence>
<comment type="caution">
    <text evidence="2">The sequence shown here is derived from an EMBL/GenBank/DDBJ whole genome shotgun (WGS) entry which is preliminary data.</text>
</comment>
<evidence type="ECO:0000313" key="2">
    <source>
        <dbReference type="EMBL" id="CAK0845865.1"/>
    </source>
</evidence>
<proteinExistence type="predicted"/>
<organism evidence="2 3">
    <name type="scientific">Prorocentrum cordatum</name>
    <dbReference type="NCBI Taxonomy" id="2364126"/>
    <lineage>
        <taxon>Eukaryota</taxon>
        <taxon>Sar</taxon>
        <taxon>Alveolata</taxon>
        <taxon>Dinophyceae</taxon>
        <taxon>Prorocentrales</taxon>
        <taxon>Prorocentraceae</taxon>
        <taxon>Prorocentrum</taxon>
    </lineage>
</organism>
<name>A0ABN9TKV4_9DINO</name>
<feature type="region of interest" description="Disordered" evidence="1">
    <location>
        <begin position="41"/>
        <end position="61"/>
    </location>
</feature>
<reference evidence="2" key="1">
    <citation type="submission" date="2023-10" db="EMBL/GenBank/DDBJ databases">
        <authorList>
            <person name="Chen Y."/>
            <person name="Shah S."/>
            <person name="Dougan E. K."/>
            <person name="Thang M."/>
            <person name="Chan C."/>
        </authorList>
    </citation>
    <scope>NUCLEOTIDE SEQUENCE [LARGE SCALE GENOMIC DNA]</scope>
</reference>
<dbReference type="EMBL" id="CAUYUJ010014771">
    <property type="protein sequence ID" value="CAK0845865.1"/>
    <property type="molecule type" value="Genomic_DNA"/>
</dbReference>
<accession>A0ABN9TKV4</accession>
<gene>
    <name evidence="2" type="ORF">PCOR1329_LOCUS39522</name>
</gene>
<evidence type="ECO:0000256" key="1">
    <source>
        <dbReference type="SAM" id="MobiDB-lite"/>
    </source>
</evidence>
<feature type="non-terminal residue" evidence="2">
    <location>
        <position position="1"/>
    </location>
</feature>
<feature type="compositionally biased region" description="Polar residues" evidence="1">
    <location>
        <begin position="46"/>
        <end position="55"/>
    </location>
</feature>
<sequence>QRSKWCCRFCTGRDGKPFVNYPDKLACHSCSVSKSAAFLSKPVPKQPSTSLASRTKSQKPGAMAKQLLAMEKRVAGLTTELKQARAQPLAQDVDAGAMEVEVVTESKKRAAELDGLTHSLAKVRPATPEIDLVLQRYRDERGALRGTIFQAKPDGIKLKEIGQRITKLECQLQR</sequence>